<dbReference type="Gene3D" id="3.30.870.10">
    <property type="entry name" value="Endonuclease Chain A"/>
    <property type="match status" value="1"/>
</dbReference>
<dbReference type="CDD" id="cd09174">
    <property type="entry name" value="PLDc_Nuc_like_unchar2"/>
    <property type="match status" value="1"/>
</dbReference>
<comment type="similarity">
    <text evidence="2">Belongs to the phospholipase D family.</text>
</comment>
<name>A0ABS7CV36_9BACT</name>
<dbReference type="InterPro" id="IPR011990">
    <property type="entry name" value="TPR-like_helical_dom_sf"/>
</dbReference>
<dbReference type="InterPro" id="IPR025202">
    <property type="entry name" value="PLD-like_dom"/>
</dbReference>
<evidence type="ECO:0000256" key="4">
    <source>
        <dbReference type="ARBA" id="ARBA00022801"/>
    </source>
</evidence>
<gene>
    <name evidence="8" type="ORF">K0O23_11635</name>
</gene>
<comment type="caution">
    <text evidence="8">The sequence shown here is derived from an EMBL/GenBank/DDBJ whole genome shotgun (WGS) entry which is preliminary data.</text>
</comment>
<reference evidence="8 9" key="1">
    <citation type="journal article" date="2016" name="Int. J. Syst. Evol. Microbiol.">
        <title>Pontibacter aydingkolensis sp. nov., isolated from soil of a salt lake.</title>
        <authorList>
            <person name="Osman G."/>
            <person name="Zhang T."/>
            <person name="Lou K."/>
            <person name="Gao Y."/>
            <person name="Chang W."/>
            <person name="Lin Q."/>
            <person name="Yang H.M."/>
            <person name="Huo X.D."/>
            <person name="Wang N."/>
        </authorList>
    </citation>
    <scope>NUCLEOTIDE SEQUENCE [LARGE SCALE GENOMIC DNA]</scope>
    <source>
        <strain evidence="8 9">KACC 19255</strain>
    </source>
</reference>
<evidence type="ECO:0000313" key="9">
    <source>
        <dbReference type="Proteomes" id="UP000813018"/>
    </source>
</evidence>
<proteinExistence type="inferred from homology"/>
<evidence type="ECO:0000259" key="7">
    <source>
        <dbReference type="PROSITE" id="PS50035"/>
    </source>
</evidence>
<accession>A0ABS7CV36</accession>
<evidence type="ECO:0000256" key="2">
    <source>
        <dbReference type="ARBA" id="ARBA00008664"/>
    </source>
</evidence>
<dbReference type="EC" id="3.1.4.4" evidence="3"/>
<keyword evidence="6" id="KW-0443">Lipid metabolism</keyword>
<evidence type="ECO:0000256" key="3">
    <source>
        <dbReference type="ARBA" id="ARBA00012027"/>
    </source>
</evidence>
<dbReference type="InterPro" id="IPR051406">
    <property type="entry name" value="PLD_domain"/>
</dbReference>
<dbReference type="Gene3D" id="1.25.40.10">
    <property type="entry name" value="Tetratricopeptide repeat domain"/>
    <property type="match status" value="1"/>
</dbReference>
<evidence type="ECO:0000256" key="6">
    <source>
        <dbReference type="ARBA" id="ARBA00023098"/>
    </source>
</evidence>
<protein>
    <recommendedName>
        <fullName evidence="3">phospholipase D</fullName>
        <ecNumber evidence="3">3.1.4.4</ecNumber>
    </recommendedName>
</protein>
<evidence type="ECO:0000256" key="5">
    <source>
        <dbReference type="ARBA" id="ARBA00022963"/>
    </source>
</evidence>
<evidence type="ECO:0000313" key="8">
    <source>
        <dbReference type="EMBL" id="MBW7467721.1"/>
    </source>
</evidence>
<dbReference type="EMBL" id="JAHYXK010000008">
    <property type="protein sequence ID" value="MBW7467721.1"/>
    <property type="molecule type" value="Genomic_DNA"/>
</dbReference>
<dbReference type="PROSITE" id="PS50035">
    <property type="entry name" value="PLD"/>
    <property type="match status" value="1"/>
</dbReference>
<keyword evidence="5" id="KW-0442">Lipid degradation</keyword>
<keyword evidence="9" id="KW-1185">Reference proteome</keyword>
<organism evidence="8 9">
    <name type="scientific">Pontibacter aydingkolensis</name>
    <dbReference type="NCBI Taxonomy" id="1911536"/>
    <lineage>
        <taxon>Bacteria</taxon>
        <taxon>Pseudomonadati</taxon>
        <taxon>Bacteroidota</taxon>
        <taxon>Cytophagia</taxon>
        <taxon>Cytophagales</taxon>
        <taxon>Hymenobacteraceae</taxon>
        <taxon>Pontibacter</taxon>
    </lineage>
</organism>
<dbReference type="PANTHER" id="PTHR43856:SF1">
    <property type="entry name" value="MITOCHONDRIAL CARDIOLIPIN HYDROLASE"/>
    <property type="match status" value="1"/>
</dbReference>
<dbReference type="Pfam" id="PF13091">
    <property type="entry name" value="PLDc_2"/>
    <property type="match status" value="1"/>
</dbReference>
<dbReference type="Proteomes" id="UP000813018">
    <property type="component" value="Unassembled WGS sequence"/>
</dbReference>
<dbReference type="InterPro" id="IPR001736">
    <property type="entry name" value="PLipase_D/transphosphatidylase"/>
</dbReference>
<feature type="domain" description="PLD phosphodiesterase" evidence="7">
    <location>
        <begin position="84"/>
        <end position="111"/>
    </location>
</feature>
<comment type="catalytic activity">
    <reaction evidence="1">
        <text>a 1,2-diacyl-sn-glycero-3-phosphocholine + H2O = a 1,2-diacyl-sn-glycero-3-phosphate + choline + H(+)</text>
        <dbReference type="Rhea" id="RHEA:14445"/>
        <dbReference type="ChEBI" id="CHEBI:15354"/>
        <dbReference type="ChEBI" id="CHEBI:15377"/>
        <dbReference type="ChEBI" id="CHEBI:15378"/>
        <dbReference type="ChEBI" id="CHEBI:57643"/>
        <dbReference type="ChEBI" id="CHEBI:58608"/>
        <dbReference type="EC" id="3.1.4.4"/>
    </reaction>
</comment>
<dbReference type="PANTHER" id="PTHR43856">
    <property type="entry name" value="CARDIOLIPIN HYDROLASE"/>
    <property type="match status" value="1"/>
</dbReference>
<dbReference type="RefSeq" id="WP_219877597.1">
    <property type="nucleotide sequence ID" value="NZ_JAHYXK010000008.1"/>
</dbReference>
<sequence>MISAHFKNIKNELIKEISLAKYSIKIAVAWFTNAEIFDALLLKCKAEKIKVELIIIGDSINIRPYGIDFNLLIENGGNVFLSESDTLMHHKFCVIDDRVLINGSYNWTYLAESSNNENITIIKDNAHLINCFNSEFGRLIVNKQPENSINQFSRSQATDFGRIMNYDDIKVEEYVASANYLHKKGDVADVLNILKIVNAKDTKTANSFLSAKINEGDELYLELYKSITSNSEEILNKKSYSDYCEVIKRLINKENYIDAIKEANECIKKYPYRFSVHVYCGDAKMQLNDIEGAKLEYKKALKSKATPGANLVYYGKTYNYRFFPYADIYLKLGDKDGVISQLKSAVNTYRYKNITKGVERAQDYLRRIENNESITRIF</sequence>
<dbReference type="SUPFAM" id="SSF48452">
    <property type="entry name" value="TPR-like"/>
    <property type="match status" value="1"/>
</dbReference>
<keyword evidence="4" id="KW-0378">Hydrolase</keyword>
<evidence type="ECO:0000256" key="1">
    <source>
        <dbReference type="ARBA" id="ARBA00000798"/>
    </source>
</evidence>
<dbReference type="SUPFAM" id="SSF56024">
    <property type="entry name" value="Phospholipase D/nuclease"/>
    <property type="match status" value="1"/>
</dbReference>